<organism evidence="1 2">
    <name type="scientific">Populus alba</name>
    <name type="common">White poplar</name>
    <dbReference type="NCBI Taxonomy" id="43335"/>
    <lineage>
        <taxon>Eukaryota</taxon>
        <taxon>Viridiplantae</taxon>
        <taxon>Streptophyta</taxon>
        <taxon>Embryophyta</taxon>
        <taxon>Tracheophyta</taxon>
        <taxon>Spermatophyta</taxon>
        <taxon>Magnoliopsida</taxon>
        <taxon>eudicotyledons</taxon>
        <taxon>Gunneridae</taxon>
        <taxon>Pentapetalae</taxon>
        <taxon>rosids</taxon>
        <taxon>fabids</taxon>
        <taxon>Malpighiales</taxon>
        <taxon>Salicaceae</taxon>
        <taxon>Saliceae</taxon>
        <taxon>Populus</taxon>
    </lineage>
</organism>
<comment type="caution">
    <text evidence="1">The sequence shown here is derived from an EMBL/GenBank/DDBJ whole genome shotgun (WGS) entry which is preliminary data.</text>
</comment>
<gene>
    <name evidence="1" type="ORF">D5086_014187</name>
</gene>
<name>A0ACC4BY12_POPAL</name>
<evidence type="ECO:0000313" key="2">
    <source>
        <dbReference type="Proteomes" id="UP000309997"/>
    </source>
</evidence>
<protein>
    <submittedName>
        <fullName evidence="1">Uncharacterized protein</fullName>
    </submittedName>
</protein>
<proteinExistence type="predicted"/>
<sequence length="84" mass="9256">MVTMEMLERGGFTYKQMGLVEIDLKASYWSSDPGLGDDYIIKPSQSPLMAPKMPINRMVSLNCESGGLPRSGFWDIHCALASSP</sequence>
<accession>A0ACC4BY12</accession>
<reference evidence="1 2" key="1">
    <citation type="journal article" date="2024" name="Plant Biotechnol. J.">
        <title>Genome and CRISPR/Cas9 system of a widespread forest tree (Populus alba) in the world.</title>
        <authorList>
            <person name="Liu Y.J."/>
            <person name="Jiang P.F."/>
            <person name="Han X.M."/>
            <person name="Li X.Y."/>
            <person name="Wang H.M."/>
            <person name="Wang Y.J."/>
            <person name="Wang X.X."/>
            <person name="Zeng Q.Y."/>
        </authorList>
    </citation>
    <scope>NUCLEOTIDE SEQUENCE [LARGE SCALE GENOMIC DNA]</scope>
    <source>
        <strain evidence="2">cv. PAL-ZL1</strain>
    </source>
</reference>
<keyword evidence="2" id="KW-1185">Reference proteome</keyword>
<dbReference type="Proteomes" id="UP000309997">
    <property type="component" value="Unassembled WGS sequence"/>
</dbReference>
<dbReference type="EMBL" id="RCHU02000007">
    <property type="protein sequence ID" value="KAL3583126.1"/>
    <property type="molecule type" value="Genomic_DNA"/>
</dbReference>
<evidence type="ECO:0000313" key="1">
    <source>
        <dbReference type="EMBL" id="KAL3583126.1"/>
    </source>
</evidence>